<dbReference type="EMBL" id="JAEFBJ010000001">
    <property type="protein sequence ID" value="KAG7660034.1"/>
    <property type="molecule type" value="Genomic_DNA"/>
</dbReference>
<keyword evidence="1" id="KW-0238">DNA-binding</keyword>
<keyword evidence="2" id="KW-1185">Reference proteome</keyword>
<dbReference type="AlphaFoldDB" id="A0A8T2HNX2"/>
<dbReference type="InterPro" id="IPR003340">
    <property type="entry name" value="B3_DNA-bd"/>
</dbReference>
<evidence type="ECO:0000313" key="1">
    <source>
        <dbReference type="EMBL" id="KAG7660034.1"/>
    </source>
</evidence>
<organism evidence="1 2">
    <name type="scientific">Arabidopsis suecica</name>
    <name type="common">Swedish thale-cress</name>
    <name type="synonym">Cardaminopsis suecica</name>
    <dbReference type="NCBI Taxonomy" id="45249"/>
    <lineage>
        <taxon>Eukaryota</taxon>
        <taxon>Viridiplantae</taxon>
        <taxon>Streptophyta</taxon>
        <taxon>Embryophyta</taxon>
        <taxon>Tracheophyta</taxon>
        <taxon>Spermatophyta</taxon>
        <taxon>Magnoliopsida</taxon>
        <taxon>eudicotyledons</taxon>
        <taxon>Gunneridae</taxon>
        <taxon>Pentapetalae</taxon>
        <taxon>rosids</taxon>
        <taxon>malvids</taxon>
        <taxon>Brassicales</taxon>
        <taxon>Brassicaceae</taxon>
        <taxon>Camelineae</taxon>
        <taxon>Arabidopsis</taxon>
    </lineage>
</organism>
<sequence>MAEEQREISHHENNVSLGSAETAIPLTNVSISPTKKEEQKTVYLVLFGRTIYVESSSLESEETVMPIVDVPKSPAKEDLTTHCSLDAESSEKGFPVDPYMGILGNNPNINSNVTCAGNKDLTEDIIKFKKMRSLSKEKIVEEKGTRVLTELPPYTWTIKKTLKESDINHQCRLLLNTTDAENHIMRHLPADDQKKIQEGIGVDVKAYDHDTYTEHDMVLKRHVKTSKSYVFNGGWAKAFVGRRELKEGDKIGLFWAKKSQTFMSQEQQGTSPLNTDEALKSHHSFSQNPNYIESNLSRRYQTNFSLGSQRISGQFLMIPNPGFVDTSSMTNTHDTSLANFQTVPTTTNPKIILKEEKENEEEQQYWTIKKELTKSDACQRLTLSKSSVEEHILKHLLPEDSQKIDKGKPGITVKVYDNDTDTEHELCLAFQCSYVLKNGWVKTFVKRRGLEEGDMIGLFWECSTSKLHFSVLFRVNAKAPAAEEKEAY</sequence>
<comment type="caution">
    <text evidence="1">The sequence shown here is derived from an EMBL/GenBank/DDBJ whole genome shotgun (WGS) entry which is preliminary data.</text>
</comment>
<name>A0A8T2HNX2_ARASU</name>
<dbReference type="GO" id="GO:0003677">
    <property type="term" value="F:DNA binding"/>
    <property type="evidence" value="ECO:0007669"/>
    <property type="project" value="UniProtKB-KW"/>
</dbReference>
<dbReference type="OrthoDB" id="1915967at2759"/>
<dbReference type="Proteomes" id="UP000694251">
    <property type="component" value="Chromosome 1"/>
</dbReference>
<dbReference type="CDD" id="cd10017">
    <property type="entry name" value="B3_DNA"/>
    <property type="match status" value="2"/>
</dbReference>
<reference evidence="1 2" key="1">
    <citation type="submission" date="2020-12" db="EMBL/GenBank/DDBJ databases">
        <title>Concerted genomic and epigenomic changes stabilize Arabidopsis allopolyploids.</title>
        <authorList>
            <person name="Chen Z."/>
        </authorList>
    </citation>
    <scope>NUCLEOTIDE SEQUENCE [LARGE SCALE GENOMIC DNA]</scope>
    <source>
        <strain evidence="1">As9502</strain>
        <tissue evidence="1">Leaf</tissue>
    </source>
</reference>
<proteinExistence type="predicted"/>
<dbReference type="PANTHER" id="PTHR34269">
    <property type="entry name" value="TRANSCRIPTION FACTOR B3-DOMAIN FAMILY-RELATED"/>
    <property type="match status" value="1"/>
</dbReference>
<gene>
    <name evidence="1" type="ORF">ISN44_As01g068340</name>
</gene>
<evidence type="ECO:0000313" key="2">
    <source>
        <dbReference type="Proteomes" id="UP000694251"/>
    </source>
</evidence>
<accession>A0A8T2HNX2</accession>
<dbReference type="PANTHER" id="PTHR34269:SF11">
    <property type="entry name" value="B3 DOMAIN PROTEIN"/>
    <property type="match status" value="1"/>
</dbReference>
<dbReference type="InterPro" id="IPR051442">
    <property type="entry name" value="B3_domain"/>
</dbReference>
<protein>
    <submittedName>
        <fullName evidence="1">DNA-binding pseudobarrel domain superfamily</fullName>
    </submittedName>
</protein>